<feature type="non-terminal residue" evidence="1">
    <location>
        <position position="1"/>
    </location>
</feature>
<accession>A0A1A8NPZ3</accession>
<reference evidence="1" key="1">
    <citation type="submission" date="2016-05" db="EMBL/GenBank/DDBJ databases">
        <authorList>
            <person name="Lavstsen T."/>
            <person name="Jespersen J.S."/>
        </authorList>
    </citation>
    <scope>NUCLEOTIDE SEQUENCE</scope>
    <source>
        <tissue evidence="1">Brain</tissue>
    </source>
</reference>
<gene>
    <name evidence="1" type="primary">GIN1</name>
</gene>
<sequence>IDCCRPHRESNQHQLRGKQNLNQMILPLDYQNPRDGPNRCCSTLLLEWLWADIWDIFRLCHVASYIYLV</sequence>
<evidence type="ECO:0000313" key="1">
    <source>
        <dbReference type="EMBL" id="SBR70807.1"/>
    </source>
</evidence>
<feature type="non-terminal residue" evidence="1">
    <location>
        <position position="69"/>
    </location>
</feature>
<dbReference type="AlphaFoldDB" id="A0A1A8NPZ3"/>
<reference evidence="1" key="2">
    <citation type="submission" date="2016-06" db="EMBL/GenBank/DDBJ databases">
        <title>The genome of a short-lived fish provides insights into sex chromosome evolution and the genetic control of aging.</title>
        <authorList>
            <person name="Reichwald K."/>
            <person name="Felder M."/>
            <person name="Petzold A."/>
            <person name="Koch P."/>
            <person name="Groth M."/>
            <person name="Platzer M."/>
        </authorList>
    </citation>
    <scope>NUCLEOTIDE SEQUENCE</scope>
    <source>
        <tissue evidence="1">Brain</tissue>
    </source>
</reference>
<proteinExistence type="predicted"/>
<protein>
    <submittedName>
        <fullName evidence="1">Gypsy retrotransposon integrase 1</fullName>
    </submittedName>
</protein>
<organism evidence="1">
    <name type="scientific">Nothobranchius rachovii</name>
    <name type="common">bluefin notho</name>
    <dbReference type="NCBI Taxonomy" id="451742"/>
    <lineage>
        <taxon>Eukaryota</taxon>
        <taxon>Metazoa</taxon>
        <taxon>Chordata</taxon>
        <taxon>Craniata</taxon>
        <taxon>Vertebrata</taxon>
        <taxon>Euteleostomi</taxon>
        <taxon>Actinopterygii</taxon>
        <taxon>Neopterygii</taxon>
        <taxon>Teleostei</taxon>
        <taxon>Neoteleostei</taxon>
        <taxon>Acanthomorphata</taxon>
        <taxon>Ovalentaria</taxon>
        <taxon>Atherinomorphae</taxon>
        <taxon>Cyprinodontiformes</taxon>
        <taxon>Nothobranchiidae</taxon>
        <taxon>Nothobranchius</taxon>
    </lineage>
</organism>
<dbReference type="EMBL" id="HAEH01003260">
    <property type="protein sequence ID" value="SBR70807.1"/>
    <property type="molecule type" value="Transcribed_RNA"/>
</dbReference>
<name>A0A1A8NPZ3_9TELE</name>